<evidence type="ECO:0000256" key="1">
    <source>
        <dbReference type="SAM" id="MobiDB-lite"/>
    </source>
</evidence>
<feature type="compositionally biased region" description="Low complexity" evidence="1">
    <location>
        <begin position="52"/>
        <end position="72"/>
    </location>
</feature>
<evidence type="ECO:0000313" key="2">
    <source>
        <dbReference type="EMBL" id="JAE23457.1"/>
    </source>
</evidence>
<organism evidence="2">
    <name type="scientific">Arundo donax</name>
    <name type="common">Giant reed</name>
    <name type="synonym">Donax arundinaceus</name>
    <dbReference type="NCBI Taxonomy" id="35708"/>
    <lineage>
        <taxon>Eukaryota</taxon>
        <taxon>Viridiplantae</taxon>
        <taxon>Streptophyta</taxon>
        <taxon>Embryophyta</taxon>
        <taxon>Tracheophyta</taxon>
        <taxon>Spermatophyta</taxon>
        <taxon>Magnoliopsida</taxon>
        <taxon>Liliopsida</taxon>
        <taxon>Poales</taxon>
        <taxon>Poaceae</taxon>
        <taxon>PACMAD clade</taxon>
        <taxon>Arundinoideae</taxon>
        <taxon>Arundineae</taxon>
        <taxon>Arundo</taxon>
    </lineage>
</organism>
<dbReference type="AlphaFoldDB" id="A0A0A9GG30"/>
<proteinExistence type="predicted"/>
<name>A0A0A9GG30_ARUDO</name>
<dbReference type="EMBL" id="GBRH01174439">
    <property type="protein sequence ID" value="JAE23457.1"/>
    <property type="molecule type" value="Transcribed_RNA"/>
</dbReference>
<reference evidence="2" key="1">
    <citation type="submission" date="2014-09" db="EMBL/GenBank/DDBJ databases">
        <authorList>
            <person name="Magalhaes I.L.F."/>
            <person name="Oliveira U."/>
            <person name="Santos F.R."/>
            <person name="Vidigal T.H.D.A."/>
            <person name="Brescovit A.D."/>
            <person name="Santos A.J."/>
        </authorList>
    </citation>
    <scope>NUCLEOTIDE SEQUENCE</scope>
    <source>
        <tissue evidence="2">Shoot tissue taken approximately 20 cm above the soil surface</tissue>
    </source>
</reference>
<feature type="region of interest" description="Disordered" evidence="1">
    <location>
        <begin position="1"/>
        <end position="21"/>
    </location>
</feature>
<reference evidence="2" key="2">
    <citation type="journal article" date="2015" name="Data Brief">
        <title>Shoot transcriptome of the giant reed, Arundo donax.</title>
        <authorList>
            <person name="Barrero R.A."/>
            <person name="Guerrero F.D."/>
            <person name="Moolhuijzen P."/>
            <person name="Goolsby J.A."/>
            <person name="Tidwell J."/>
            <person name="Bellgard S.E."/>
            <person name="Bellgard M.I."/>
        </authorList>
    </citation>
    <scope>NUCLEOTIDE SEQUENCE</scope>
    <source>
        <tissue evidence="2">Shoot tissue taken approximately 20 cm above the soil surface</tissue>
    </source>
</reference>
<accession>A0A0A9GG30</accession>
<feature type="region of interest" description="Disordered" evidence="1">
    <location>
        <begin position="51"/>
        <end position="72"/>
    </location>
</feature>
<protein>
    <submittedName>
        <fullName evidence="2">Uncharacterized protein</fullName>
    </submittedName>
</protein>
<sequence>MLESSTYAPDSAGSVSVRTPATLSPTSVLPWILQAPSRLCRAETLGPEGICSMSSSASSSLPARPSMSTTHA</sequence>